<comment type="caution">
    <text evidence="8">The sequence shown here is derived from an EMBL/GenBank/DDBJ whole genome shotgun (WGS) entry which is preliminary data.</text>
</comment>
<keyword evidence="1 5" id="KW-0547">Nucleotide-binding</keyword>
<dbReference type="PANTHER" id="PTHR24031">
    <property type="entry name" value="RNA HELICASE"/>
    <property type="match status" value="1"/>
</dbReference>
<dbReference type="Pfam" id="PF00270">
    <property type="entry name" value="DEAD"/>
    <property type="match status" value="1"/>
</dbReference>
<feature type="domain" description="Helicase C-terminal" evidence="7">
    <location>
        <begin position="403"/>
        <end position="554"/>
    </location>
</feature>
<keyword evidence="2 5" id="KW-0378">Hydrolase</keyword>
<feature type="domain" description="Helicase ATP-binding" evidence="6">
    <location>
        <begin position="175"/>
        <end position="373"/>
    </location>
</feature>
<reference evidence="8 9" key="1">
    <citation type="journal article" date="2018" name="J. Allergy Clin. Immunol.">
        <title>High-quality assembly of Dermatophagoides pteronyssinus genome and transcriptome reveals a wide range of novel allergens.</title>
        <authorList>
            <person name="Liu X.Y."/>
            <person name="Yang K.Y."/>
            <person name="Wang M.Q."/>
            <person name="Kwok J.S."/>
            <person name="Zeng X."/>
            <person name="Yang Z."/>
            <person name="Xiao X.J."/>
            <person name="Lau C.P."/>
            <person name="Li Y."/>
            <person name="Huang Z.M."/>
            <person name="Ba J.G."/>
            <person name="Yim A.K."/>
            <person name="Ouyang C.Y."/>
            <person name="Ngai S.M."/>
            <person name="Chan T.F."/>
            <person name="Leung E.L."/>
            <person name="Liu L."/>
            <person name="Liu Z.G."/>
            <person name="Tsui S.K."/>
        </authorList>
    </citation>
    <scope>NUCLEOTIDE SEQUENCE [LARGE SCALE GENOMIC DNA]</scope>
    <source>
        <strain evidence="8">Derp</strain>
    </source>
</reference>
<proteinExistence type="inferred from homology"/>
<dbReference type="InterPro" id="IPR011545">
    <property type="entry name" value="DEAD/DEAH_box_helicase_dom"/>
</dbReference>
<comment type="domain">
    <text evidence="5">The Q motif is unique to and characteristic of the DEAD box family of RNA helicases and controls ATP binding and hydrolysis.</text>
</comment>
<evidence type="ECO:0000259" key="6">
    <source>
        <dbReference type="PROSITE" id="PS51192"/>
    </source>
</evidence>
<dbReference type="EMBL" id="NJHN03000114">
    <property type="protein sequence ID" value="KAH9414082.1"/>
    <property type="molecule type" value="Genomic_DNA"/>
</dbReference>
<reference evidence="8 9" key="2">
    <citation type="journal article" date="2022" name="Mol. Biol. Evol.">
        <title>Comparative Genomics Reveals Insights into the Divergent Evolution of Astigmatic Mites and Household Pest Adaptations.</title>
        <authorList>
            <person name="Xiong Q."/>
            <person name="Wan A.T."/>
            <person name="Liu X."/>
            <person name="Fung C.S."/>
            <person name="Xiao X."/>
            <person name="Malainual N."/>
            <person name="Hou J."/>
            <person name="Wang L."/>
            <person name="Wang M."/>
            <person name="Yang K.Y."/>
            <person name="Cui Y."/>
            <person name="Leung E.L."/>
            <person name="Nong W."/>
            <person name="Shin S.K."/>
            <person name="Au S.W."/>
            <person name="Jeong K.Y."/>
            <person name="Chew F.T."/>
            <person name="Hui J.H."/>
            <person name="Leung T.F."/>
            <person name="Tungtrongchitr A."/>
            <person name="Zhong N."/>
            <person name="Liu Z."/>
            <person name="Tsui S.K."/>
        </authorList>
    </citation>
    <scope>NUCLEOTIDE SEQUENCE [LARGE SCALE GENOMIC DNA]</scope>
    <source>
        <strain evidence="8">Derp</strain>
    </source>
</reference>
<comment type="function">
    <text evidence="5">RNA helicase.</text>
</comment>
<dbReference type="Pfam" id="PF00271">
    <property type="entry name" value="Helicase_C"/>
    <property type="match status" value="1"/>
</dbReference>
<keyword evidence="9" id="KW-1185">Reference proteome</keyword>
<sequence length="595" mass="67384">MFNRFWCLERSVIDRKKGLAFGQQLQFFCSNHEDIPIIRIPKYMENNLGNTIYHEHRKVKETNKKRRQKAANPLNPEHFNKKIISWTGDKKFFHYYGRRYDPNNVPLISKFFLKETSNGQCMTIHNFDTNPSVMTGNDPKSFESLGLGQNITQSIYDLINGGRSISPSLIQSAVIPLILRYRNVVFSAETGSGKTMTYLTPLIQLIQQTKVVNSNRSRKCPLGLIVLPSRELTEQVGVVAKQLCANTDVGVATMIGGLPKHLHQTGIDLVVTTIGIIESHLNNGVYSLRNLNHIVIDEADTLLDDSFTYETMDLLEKLNINHGQNCDDDKEECNNESNESHVLNGTQLICASATMPMTLDSTIGTLVDMQADIDQISTKNLHTLHPNIKHCFYRVNRYKKEIKLFELLFESRARKSPVIVFVNRARAADWLFSFLNENEFPCVRLTSTMEEEERCQAFQLFQQGEYDILVATDLGSRGLDTCRVKHVINFDCPHYVADYIHRSGRTGRLGSSFVGHVSTLVSYKPDAYMLIELERSLRLCEPIATVNANIKAQISQHRFNVASVAIEVRAKSVHLRSNSFNVSFEVPLSGSGSGR</sequence>
<evidence type="ECO:0000256" key="5">
    <source>
        <dbReference type="RuleBase" id="RU365068"/>
    </source>
</evidence>
<keyword evidence="5" id="KW-0347">Helicase</keyword>
<comment type="similarity">
    <text evidence="5">Belongs to the DEAD box helicase family.</text>
</comment>
<dbReference type="EC" id="3.6.4.13" evidence="5"/>
<gene>
    <name evidence="8" type="ORF">DERP_012561</name>
</gene>
<name>A0ABQ8IUU8_DERPT</name>
<protein>
    <recommendedName>
        <fullName evidence="5">ATP-dependent RNA helicase</fullName>
        <ecNumber evidence="5">3.6.4.13</ecNumber>
    </recommendedName>
</protein>
<evidence type="ECO:0000256" key="1">
    <source>
        <dbReference type="ARBA" id="ARBA00022741"/>
    </source>
</evidence>
<dbReference type="CDD" id="cd18787">
    <property type="entry name" value="SF2_C_DEAD"/>
    <property type="match status" value="1"/>
</dbReference>
<evidence type="ECO:0000313" key="8">
    <source>
        <dbReference type="EMBL" id="KAH9414082.1"/>
    </source>
</evidence>
<dbReference type="InterPro" id="IPR001650">
    <property type="entry name" value="Helicase_C-like"/>
</dbReference>
<dbReference type="InterPro" id="IPR014001">
    <property type="entry name" value="Helicase_ATP-bd"/>
</dbReference>
<evidence type="ECO:0000256" key="4">
    <source>
        <dbReference type="ARBA" id="ARBA00022884"/>
    </source>
</evidence>
<keyword evidence="4 5" id="KW-0694">RNA-binding</keyword>
<accession>A0ABQ8IUU8</accession>
<dbReference type="SUPFAM" id="SSF52540">
    <property type="entry name" value="P-loop containing nucleoside triphosphate hydrolases"/>
    <property type="match status" value="1"/>
</dbReference>
<keyword evidence="3 5" id="KW-0067">ATP-binding</keyword>
<dbReference type="SMART" id="SM00487">
    <property type="entry name" value="DEXDc"/>
    <property type="match status" value="1"/>
</dbReference>
<dbReference type="PROSITE" id="PS51194">
    <property type="entry name" value="HELICASE_CTER"/>
    <property type="match status" value="1"/>
</dbReference>
<dbReference type="SMART" id="SM00490">
    <property type="entry name" value="HELICc"/>
    <property type="match status" value="1"/>
</dbReference>
<comment type="catalytic activity">
    <reaction evidence="5">
        <text>ATP + H2O = ADP + phosphate + H(+)</text>
        <dbReference type="Rhea" id="RHEA:13065"/>
        <dbReference type="ChEBI" id="CHEBI:15377"/>
        <dbReference type="ChEBI" id="CHEBI:15378"/>
        <dbReference type="ChEBI" id="CHEBI:30616"/>
        <dbReference type="ChEBI" id="CHEBI:43474"/>
        <dbReference type="ChEBI" id="CHEBI:456216"/>
        <dbReference type="EC" id="3.6.4.13"/>
    </reaction>
</comment>
<dbReference type="Proteomes" id="UP000887458">
    <property type="component" value="Unassembled WGS sequence"/>
</dbReference>
<evidence type="ECO:0000256" key="2">
    <source>
        <dbReference type="ARBA" id="ARBA00022801"/>
    </source>
</evidence>
<dbReference type="PROSITE" id="PS51192">
    <property type="entry name" value="HELICASE_ATP_BIND_1"/>
    <property type="match status" value="1"/>
</dbReference>
<evidence type="ECO:0000256" key="3">
    <source>
        <dbReference type="ARBA" id="ARBA00022840"/>
    </source>
</evidence>
<organism evidence="8 9">
    <name type="scientific">Dermatophagoides pteronyssinus</name>
    <name type="common">European house dust mite</name>
    <dbReference type="NCBI Taxonomy" id="6956"/>
    <lineage>
        <taxon>Eukaryota</taxon>
        <taxon>Metazoa</taxon>
        <taxon>Ecdysozoa</taxon>
        <taxon>Arthropoda</taxon>
        <taxon>Chelicerata</taxon>
        <taxon>Arachnida</taxon>
        <taxon>Acari</taxon>
        <taxon>Acariformes</taxon>
        <taxon>Sarcoptiformes</taxon>
        <taxon>Astigmata</taxon>
        <taxon>Psoroptidia</taxon>
        <taxon>Analgoidea</taxon>
        <taxon>Pyroglyphidae</taxon>
        <taxon>Dermatophagoidinae</taxon>
        <taxon>Dermatophagoides</taxon>
    </lineage>
</organism>
<evidence type="ECO:0000259" key="7">
    <source>
        <dbReference type="PROSITE" id="PS51194"/>
    </source>
</evidence>
<dbReference type="InterPro" id="IPR027417">
    <property type="entry name" value="P-loop_NTPase"/>
</dbReference>
<dbReference type="Gene3D" id="3.40.50.300">
    <property type="entry name" value="P-loop containing nucleotide triphosphate hydrolases"/>
    <property type="match status" value="2"/>
</dbReference>
<evidence type="ECO:0000313" key="9">
    <source>
        <dbReference type="Proteomes" id="UP000887458"/>
    </source>
</evidence>